<keyword evidence="2" id="KW-1185">Reference proteome</keyword>
<accession>A0A060R9P7</accession>
<dbReference type="SUPFAM" id="SSF55729">
    <property type="entry name" value="Acyl-CoA N-acyltransferases (Nat)"/>
    <property type="match status" value="1"/>
</dbReference>
<protein>
    <recommendedName>
        <fullName evidence="3">N-acetyltransferase domain-containing protein</fullName>
    </recommendedName>
</protein>
<dbReference type="EMBL" id="HG934468">
    <property type="protein sequence ID" value="CDN32331.1"/>
    <property type="molecule type" value="Genomic_DNA"/>
</dbReference>
<dbReference type="KEGG" id="rbc:BN938_2259"/>
<dbReference type="PATRIC" id="fig|1433126.3.peg.2232"/>
<dbReference type="HOGENOM" id="CLU_091017_0_0_10"/>
<dbReference type="Proteomes" id="UP000027616">
    <property type="component" value="Chromosome I"/>
</dbReference>
<organism evidence="1 2">
    <name type="scientific">Mucinivorans hirudinis</name>
    <dbReference type="NCBI Taxonomy" id="1433126"/>
    <lineage>
        <taxon>Bacteria</taxon>
        <taxon>Pseudomonadati</taxon>
        <taxon>Bacteroidota</taxon>
        <taxon>Bacteroidia</taxon>
        <taxon>Bacteroidales</taxon>
        <taxon>Rikenellaceae</taxon>
        <taxon>Mucinivorans</taxon>
    </lineage>
</organism>
<evidence type="ECO:0000313" key="1">
    <source>
        <dbReference type="EMBL" id="CDN32331.1"/>
    </source>
</evidence>
<dbReference type="STRING" id="1433126.BN938_2259"/>
<name>A0A060R9P7_9BACT</name>
<sequence length="186" mass="20772">MSIEDFDVLVATDEHIKFAQEICDEMAESAKARGTGIAKRTSEYVAKKMVEGKAVIAFHKDGRWAGFSYIESWGHDHFVANSGLIINPIFRKMGLAKAIKFKTFLLSLEKFPGAKLFGLTTGLAVMKINSEIGYRPVTYSELTDDDAFWKGCESCVNFPILEAKERKNCLCTAMLFDPALDSVKIR</sequence>
<evidence type="ECO:0000313" key="2">
    <source>
        <dbReference type="Proteomes" id="UP000027616"/>
    </source>
</evidence>
<dbReference type="AlphaFoldDB" id="A0A060R9P7"/>
<proteinExistence type="predicted"/>
<reference evidence="1 2" key="1">
    <citation type="journal article" date="2015" name="Genome Announc.">
        <title>Complete Genome Sequence of the Novel Leech Symbiont Mucinivorans hirudinis M3T.</title>
        <authorList>
            <person name="Nelson M.C."/>
            <person name="Bomar L."/>
            <person name="Graf J."/>
        </authorList>
    </citation>
    <scope>NUCLEOTIDE SEQUENCE [LARGE SCALE GENOMIC DNA]</scope>
    <source>
        <strain evidence="2">M3</strain>
    </source>
</reference>
<dbReference type="eggNOG" id="COG1246">
    <property type="taxonomic scope" value="Bacteria"/>
</dbReference>
<dbReference type="OrthoDB" id="9812988at2"/>
<gene>
    <name evidence="1" type="ORF">BN938_2259</name>
</gene>
<dbReference type="Gene3D" id="3.40.630.30">
    <property type="match status" value="1"/>
</dbReference>
<evidence type="ECO:0008006" key="3">
    <source>
        <dbReference type="Google" id="ProtNLM"/>
    </source>
</evidence>
<dbReference type="InterPro" id="IPR016181">
    <property type="entry name" value="Acyl_CoA_acyltransferase"/>
</dbReference>